<evidence type="ECO:0000256" key="2">
    <source>
        <dbReference type="SAM" id="Phobius"/>
    </source>
</evidence>
<keyword evidence="1" id="KW-0175">Coiled coil</keyword>
<feature type="transmembrane region" description="Helical" evidence="2">
    <location>
        <begin position="12"/>
        <end position="31"/>
    </location>
</feature>
<keyword evidence="2" id="KW-1133">Transmembrane helix</keyword>
<feature type="transmembrane region" description="Helical" evidence="2">
    <location>
        <begin position="136"/>
        <end position="161"/>
    </location>
</feature>
<feature type="transmembrane region" description="Helical" evidence="2">
    <location>
        <begin position="297"/>
        <end position="320"/>
    </location>
</feature>
<dbReference type="RefSeq" id="WP_102844208.1">
    <property type="nucleotide sequence ID" value="NZ_PDZR01000015.1"/>
</dbReference>
<evidence type="ECO:0008006" key="5">
    <source>
        <dbReference type="Google" id="ProtNLM"/>
    </source>
</evidence>
<protein>
    <recommendedName>
        <fullName evidence="5">GAF domain-containing protein</fullName>
    </recommendedName>
</protein>
<evidence type="ECO:0000313" key="3">
    <source>
        <dbReference type="EMBL" id="PNG25468.1"/>
    </source>
</evidence>
<feature type="coiled-coil region" evidence="1">
    <location>
        <begin position="562"/>
        <end position="594"/>
    </location>
</feature>
<organism evidence="3 4">
    <name type="scientific">Methylocella silvestris</name>
    <dbReference type="NCBI Taxonomy" id="199596"/>
    <lineage>
        <taxon>Bacteria</taxon>
        <taxon>Pseudomonadati</taxon>
        <taxon>Pseudomonadota</taxon>
        <taxon>Alphaproteobacteria</taxon>
        <taxon>Hyphomicrobiales</taxon>
        <taxon>Beijerinckiaceae</taxon>
        <taxon>Methylocella</taxon>
    </lineage>
</organism>
<feature type="transmembrane region" description="Helical" evidence="2">
    <location>
        <begin position="263"/>
        <end position="285"/>
    </location>
</feature>
<evidence type="ECO:0000256" key="1">
    <source>
        <dbReference type="SAM" id="Coils"/>
    </source>
</evidence>
<gene>
    <name evidence="3" type="ORF">CR492_13170</name>
</gene>
<feature type="transmembrane region" description="Helical" evidence="2">
    <location>
        <begin position="240"/>
        <end position="257"/>
    </location>
</feature>
<evidence type="ECO:0000313" key="4">
    <source>
        <dbReference type="Proteomes" id="UP000236286"/>
    </source>
</evidence>
<dbReference type="AlphaFoldDB" id="A0A2J7TFC6"/>
<proteinExistence type="predicted"/>
<reference evidence="3 4" key="1">
    <citation type="submission" date="2017-10" db="EMBL/GenBank/DDBJ databases">
        <title>Genome announcement of Methylocella silvestris TVC from permafrost.</title>
        <authorList>
            <person name="Wang J."/>
            <person name="Geng K."/>
            <person name="Ul-Haque F."/>
            <person name="Crombie A.T."/>
            <person name="Street L.E."/>
            <person name="Wookey P.A."/>
            <person name="Murrell J.C."/>
            <person name="Pratscher J."/>
        </authorList>
    </citation>
    <scope>NUCLEOTIDE SEQUENCE [LARGE SCALE GENOMIC DNA]</scope>
    <source>
        <strain evidence="3 4">TVC</strain>
    </source>
</reference>
<dbReference type="EMBL" id="PDZR01000015">
    <property type="protein sequence ID" value="PNG25468.1"/>
    <property type="molecule type" value="Genomic_DNA"/>
</dbReference>
<feature type="transmembrane region" description="Helical" evidence="2">
    <location>
        <begin position="363"/>
        <end position="384"/>
    </location>
</feature>
<dbReference type="OrthoDB" id="7927986at2"/>
<feature type="transmembrane region" description="Helical" evidence="2">
    <location>
        <begin position="332"/>
        <end position="351"/>
    </location>
</feature>
<accession>A0A2J7TFC6</accession>
<name>A0A2J7TFC6_METSI</name>
<dbReference type="Proteomes" id="UP000236286">
    <property type="component" value="Unassembled WGS sequence"/>
</dbReference>
<keyword evidence="2" id="KW-0472">Membrane</keyword>
<keyword evidence="2" id="KW-0812">Transmembrane</keyword>
<comment type="caution">
    <text evidence="3">The sequence shown here is derived from an EMBL/GenBank/DDBJ whole genome shotgun (WGS) entry which is preliminary data.</text>
</comment>
<feature type="transmembrane region" description="Helical" evidence="2">
    <location>
        <begin position="390"/>
        <end position="409"/>
    </location>
</feature>
<sequence>MSVGTGGRRLERLLLAVLTLYGLALIVPDFYRLARPLGSFGFFANNDGLIFDVKGPFAEESASPAWQAGLRVGDRIDLPKMRCIPVDTNTCATMLAARGGQQRVMPGRVGALWLAEGSPRAGERIDLAARTPPSNWLLDLIVFLDQGAGALFLLGAAWLVWIRPGPMTWGFFIYAVQFNPGQEFEFYARLQQWPAALLAQEVASGLFQAAGYAGFILFALRAPTGRIETQWRPLERALPALTIALGAISVLAVGSAFGYRTEVLTRIVLIAGLFVSVLVLFILLARRKDLEPQDFQRLRWVIWGCLIGLPACVVASLAQSTSLIEFSLTEDAIGLLFLINGILGIFVVEAIRRPRVINVSIPLRRATVLGLLLSAPALFLHGQIEELHDWIHLPAWASLVIASILLFAISRLHEHGVRLLEGLFDPDRRGAEARFAQMERAILAARSADEIDRLLTEGPARALALSSAAVYRSDGDQMRRYENGVGWTPEMAVVLDPNAPLLAGKTIGPSFEIDPERTRQSDFPQGPQQPALALPVADALRCFAVALYGAQTSGASLDGADRHALEKLAAAASAAYARVEREALRARIAALETQASTGTAPASGALG</sequence>